<keyword evidence="6" id="KW-1185">Reference proteome</keyword>
<reference evidence="5 6" key="1">
    <citation type="journal article" date="2013" name="Int. J. Syst. Evol. Microbiol.">
        <title>Roseomonas aerophila sp. nov., isolated from air.</title>
        <authorList>
            <person name="Kim S.J."/>
            <person name="Weon H.Y."/>
            <person name="Ahn J.H."/>
            <person name="Hong S.B."/>
            <person name="Seok S.J."/>
            <person name="Whang K.S."/>
            <person name="Kwon S.W."/>
        </authorList>
    </citation>
    <scope>NUCLEOTIDE SEQUENCE [LARGE SCALE GENOMIC DNA]</scope>
    <source>
        <strain evidence="5 6">NBRC 108923</strain>
    </source>
</reference>
<gene>
    <name evidence="5" type="ORF">IBL26_01600</name>
</gene>
<dbReference type="Proteomes" id="UP000626026">
    <property type="component" value="Unassembled WGS sequence"/>
</dbReference>
<evidence type="ECO:0000313" key="5">
    <source>
        <dbReference type="EMBL" id="MBC9205514.1"/>
    </source>
</evidence>
<organism evidence="5 6">
    <name type="scientific">Teichococcus aerophilus</name>
    <dbReference type="NCBI Taxonomy" id="1224513"/>
    <lineage>
        <taxon>Bacteria</taxon>
        <taxon>Pseudomonadati</taxon>
        <taxon>Pseudomonadota</taxon>
        <taxon>Alphaproteobacteria</taxon>
        <taxon>Acetobacterales</taxon>
        <taxon>Roseomonadaceae</taxon>
        <taxon>Roseomonas</taxon>
    </lineage>
</organism>
<dbReference type="PANTHER" id="PTHR10434">
    <property type="entry name" value="1-ACYL-SN-GLYCEROL-3-PHOSPHATE ACYLTRANSFERASE"/>
    <property type="match status" value="1"/>
</dbReference>
<evidence type="ECO:0000256" key="2">
    <source>
        <dbReference type="ARBA" id="ARBA00022679"/>
    </source>
</evidence>
<evidence type="ECO:0000313" key="6">
    <source>
        <dbReference type="Proteomes" id="UP000626026"/>
    </source>
</evidence>
<name>A0ABR7RG26_9PROT</name>
<keyword evidence="3 5" id="KW-0012">Acyltransferase</keyword>
<evidence type="ECO:0000259" key="4">
    <source>
        <dbReference type="SMART" id="SM00563"/>
    </source>
</evidence>
<accession>A0ABR7RG26</accession>
<dbReference type="PANTHER" id="PTHR10434:SF66">
    <property type="entry name" value="PHOSPHOLIPID_GLYCEROL ACYLTRANSFERASE DOMAIN-CONTAINING PROTEIN"/>
    <property type="match status" value="1"/>
</dbReference>
<dbReference type="GO" id="GO:0016746">
    <property type="term" value="F:acyltransferase activity"/>
    <property type="evidence" value="ECO:0007669"/>
    <property type="project" value="UniProtKB-KW"/>
</dbReference>
<dbReference type="SMART" id="SM00563">
    <property type="entry name" value="PlsC"/>
    <property type="match status" value="1"/>
</dbReference>
<dbReference type="Pfam" id="PF01553">
    <property type="entry name" value="Acyltransferase"/>
    <property type="match status" value="1"/>
</dbReference>
<sequence>MFYLLLLAFAVICLVWSLPAGLLAWLLPPSVGRPLGQRAISAGFRLYIGMLKGSGLLRCDMSALDTLRDEQGIVIAANHPSLLDAVLLVSRLPHAVCIAKASIGRNILLGGGMRLAGYVLNDAPLPMIRNAAEAVRAGRQLVIFPEGTRTPKDAVDLCPGPFSRSFAVMALQAQAPIQTILIECESDYLRKGVSLFRKPKLPLRYKLRLGRRFPAAGDAQALSREVEVYLRSHLSRPASP</sequence>
<keyword evidence="2" id="KW-0808">Transferase</keyword>
<dbReference type="SUPFAM" id="SSF69593">
    <property type="entry name" value="Glycerol-3-phosphate (1)-acyltransferase"/>
    <property type="match status" value="1"/>
</dbReference>
<evidence type="ECO:0000256" key="1">
    <source>
        <dbReference type="ARBA" id="ARBA00005189"/>
    </source>
</evidence>
<feature type="domain" description="Phospholipid/glycerol acyltransferase" evidence="4">
    <location>
        <begin position="73"/>
        <end position="185"/>
    </location>
</feature>
<dbReference type="InterPro" id="IPR002123">
    <property type="entry name" value="Plipid/glycerol_acylTrfase"/>
</dbReference>
<dbReference type="EMBL" id="JACTVA010000002">
    <property type="protein sequence ID" value="MBC9205514.1"/>
    <property type="molecule type" value="Genomic_DNA"/>
</dbReference>
<comment type="caution">
    <text evidence="5">The sequence shown here is derived from an EMBL/GenBank/DDBJ whole genome shotgun (WGS) entry which is preliminary data.</text>
</comment>
<protein>
    <submittedName>
        <fullName evidence="5">1-acyl-sn-glycerol-3-phosphate acyltransferase</fullName>
    </submittedName>
</protein>
<dbReference type="RefSeq" id="WP_187782689.1">
    <property type="nucleotide sequence ID" value="NZ_JACTVA010000002.1"/>
</dbReference>
<dbReference type="CDD" id="cd07989">
    <property type="entry name" value="LPLAT_AGPAT-like"/>
    <property type="match status" value="1"/>
</dbReference>
<evidence type="ECO:0000256" key="3">
    <source>
        <dbReference type="ARBA" id="ARBA00023315"/>
    </source>
</evidence>
<proteinExistence type="predicted"/>
<comment type="pathway">
    <text evidence="1">Lipid metabolism.</text>
</comment>